<dbReference type="AlphaFoldDB" id="A0A8S3GMH2"/>
<accession>A0A8S3GMH2</accession>
<dbReference type="Proteomes" id="UP000681967">
    <property type="component" value="Unassembled WGS sequence"/>
</dbReference>
<feature type="non-terminal residue" evidence="1">
    <location>
        <position position="127"/>
    </location>
</feature>
<comment type="caution">
    <text evidence="1">The sequence shown here is derived from an EMBL/GenBank/DDBJ whole genome shotgun (WGS) entry which is preliminary data.</text>
</comment>
<organism evidence="1 2">
    <name type="scientific">Rotaria magnacalcarata</name>
    <dbReference type="NCBI Taxonomy" id="392030"/>
    <lineage>
        <taxon>Eukaryota</taxon>
        <taxon>Metazoa</taxon>
        <taxon>Spiralia</taxon>
        <taxon>Gnathifera</taxon>
        <taxon>Rotifera</taxon>
        <taxon>Eurotatoria</taxon>
        <taxon>Bdelloidea</taxon>
        <taxon>Philodinida</taxon>
        <taxon>Philodinidae</taxon>
        <taxon>Rotaria</taxon>
    </lineage>
</organism>
<dbReference type="EMBL" id="CAJOBH010273838">
    <property type="protein sequence ID" value="CAF5166617.1"/>
    <property type="molecule type" value="Genomic_DNA"/>
</dbReference>
<evidence type="ECO:0000313" key="1">
    <source>
        <dbReference type="EMBL" id="CAF5166617.1"/>
    </source>
</evidence>
<sequence length="127" mass="14584">MVTATIKPIRDVLQQLISLAQPSSKTKYACLYCKWPSFSLEQLCIHVPLYHTNEQEFSVKCNLCQRPTHNYAVHLHDEHNPEQHPRSIAGPLYAFSLVVCRRKRDNCFLVVQESGSMGFWLPGGRVE</sequence>
<gene>
    <name evidence="1" type="ORF">BYL167_LOCUS76112</name>
</gene>
<protein>
    <submittedName>
        <fullName evidence="1">Uncharacterized protein</fullName>
    </submittedName>
</protein>
<name>A0A8S3GMH2_9BILA</name>
<proteinExistence type="predicted"/>
<evidence type="ECO:0000313" key="2">
    <source>
        <dbReference type="Proteomes" id="UP000681967"/>
    </source>
</evidence>
<reference evidence="1" key="1">
    <citation type="submission" date="2021-02" db="EMBL/GenBank/DDBJ databases">
        <authorList>
            <person name="Nowell W R."/>
        </authorList>
    </citation>
    <scope>NUCLEOTIDE SEQUENCE</scope>
</reference>